<evidence type="ECO:0000313" key="2">
    <source>
        <dbReference type="Proteomes" id="UP000077266"/>
    </source>
</evidence>
<dbReference type="EMBL" id="KV426095">
    <property type="protein sequence ID" value="KZV88627.1"/>
    <property type="molecule type" value="Genomic_DNA"/>
</dbReference>
<accession>A0A165F9H1</accession>
<dbReference type="Proteomes" id="UP000077266">
    <property type="component" value="Unassembled WGS sequence"/>
</dbReference>
<name>A0A165F9H1_EXIGL</name>
<protein>
    <submittedName>
        <fullName evidence="1">Uncharacterized protein</fullName>
    </submittedName>
</protein>
<keyword evidence="2" id="KW-1185">Reference proteome</keyword>
<organism evidence="1 2">
    <name type="scientific">Exidia glandulosa HHB12029</name>
    <dbReference type="NCBI Taxonomy" id="1314781"/>
    <lineage>
        <taxon>Eukaryota</taxon>
        <taxon>Fungi</taxon>
        <taxon>Dikarya</taxon>
        <taxon>Basidiomycota</taxon>
        <taxon>Agaricomycotina</taxon>
        <taxon>Agaricomycetes</taxon>
        <taxon>Auriculariales</taxon>
        <taxon>Exidiaceae</taxon>
        <taxon>Exidia</taxon>
    </lineage>
</organism>
<reference evidence="1 2" key="1">
    <citation type="journal article" date="2016" name="Mol. Biol. Evol.">
        <title>Comparative Genomics of Early-Diverging Mushroom-Forming Fungi Provides Insights into the Origins of Lignocellulose Decay Capabilities.</title>
        <authorList>
            <person name="Nagy L.G."/>
            <person name="Riley R."/>
            <person name="Tritt A."/>
            <person name="Adam C."/>
            <person name="Daum C."/>
            <person name="Floudas D."/>
            <person name="Sun H."/>
            <person name="Yadav J.S."/>
            <person name="Pangilinan J."/>
            <person name="Larsson K.H."/>
            <person name="Matsuura K."/>
            <person name="Barry K."/>
            <person name="Labutti K."/>
            <person name="Kuo R."/>
            <person name="Ohm R.A."/>
            <person name="Bhattacharya S.S."/>
            <person name="Shirouzu T."/>
            <person name="Yoshinaga Y."/>
            <person name="Martin F.M."/>
            <person name="Grigoriev I.V."/>
            <person name="Hibbett D.S."/>
        </authorList>
    </citation>
    <scope>NUCLEOTIDE SEQUENCE [LARGE SCALE GENOMIC DNA]</scope>
    <source>
        <strain evidence="1 2">HHB12029</strain>
    </source>
</reference>
<gene>
    <name evidence="1" type="ORF">EXIGLDRAFT_172881</name>
</gene>
<dbReference type="InParanoid" id="A0A165F9H1"/>
<dbReference type="AlphaFoldDB" id="A0A165F9H1"/>
<evidence type="ECO:0000313" key="1">
    <source>
        <dbReference type="EMBL" id="KZV88627.1"/>
    </source>
</evidence>
<proteinExistence type="predicted"/>
<sequence length="225" mass="24561">MWMIPRRPLGSLLFSACAHSRRAYSLFEAEISTSHRYRCLERLQEDLQPVSRPYALRANQHKSIIRSCNDELDRCTRDLSLWAGLLLIRDVESLRKTVLEAIAALGGRVDDLSHAHRSAATVTQANLRASQAPLLDAVAALASQVDDIPQRTAALGNADMQASQAAVLDAIAALADRLPQRPRSLIRGPAPESAVHTATPTSGFYLSANIKLQVHIAPKPCVLFA</sequence>